<dbReference type="CDD" id="cd06532">
    <property type="entry name" value="Glyco_transf_25"/>
    <property type="match status" value="1"/>
</dbReference>
<proteinExistence type="predicted"/>
<dbReference type="InterPro" id="IPR027417">
    <property type="entry name" value="P-loop_NTPase"/>
</dbReference>
<protein>
    <submittedName>
        <fullName evidence="2">Glycosyltransferase family 25 (LPS biosynthesis protein)</fullName>
    </submittedName>
</protein>
<dbReference type="Gene3D" id="3.40.50.300">
    <property type="entry name" value="P-loop containing nucleotide triphosphate hydrolases"/>
    <property type="match status" value="1"/>
</dbReference>
<name>A0A517NIS2_9BACT</name>
<dbReference type="InterPro" id="IPR002654">
    <property type="entry name" value="Glyco_trans_25"/>
</dbReference>
<feature type="domain" description="Glycosyl transferase family 25" evidence="1">
    <location>
        <begin position="18"/>
        <end position="166"/>
    </location>
</feature>
<evidence type="ECO:0000259" key="1">
    <source>
        <dbReference type="Pfam" id="PF01755"/>
    </source>
</evidence>
<evidence type="ECO:0000313" key="3">
    <source>
        <dbReference type="Proteomes" id="UP000318538"/>
    </source>
</evidence>
<dbReference type="AlphaFoldDB" id="A0A517NIS2"/>
<dbReference type="SUPFAM" id="SSF52540">
    <property type="entry name" value="P-loop containing nucleoside triphosphate hydrolases"/>
    <property type="match status" value="1"/>
</dbReference>
<dbReference type="KEGG" id="rlc:K227x_54560"/>
<reference evidence="2 3" key="1">
    <citation type="submission" date="2019-02" db="EMBL/GenBank/DDBJ databases">
        <title>Deep-cultivation of Planctomycetes and their phenomic and genomic characterization uncovers novel biology.</title>
        <authorList>
            <person name="Wiegand S."/>
            <person name="Jogler M."/>
            <person name="Boedeker C."/>
            <person name="Pinto D."/>
            <person name="Vollmers J."/>
            <person name="Rivas-Marin E."/>
            <person name="Kohn T."/>
            <person name="Peeters S.H."/>
            <person name="Heuer A."/>
            <person name="Rast P."/>
            <person name="Oberbeckmann S."/>
            <person name="Bunk B."/>
            <person name="Jeske O."/>
            <person name="Meyerdierks A."/>
            <person name="Storesund J.E."/>
            <person name="Kallscheuer N."/>
            <person name="Luecker S."/>
            <person name="Lage O.M."/>
            <person name="Pohl T."/>
            <person name="Merkel B.J."/>
            <person name="Hornburger P."/>
            <person name="Mueller R.-W."/>
            <person name="Bruemmer F."/>
            <person name="Labrenz M."/>
            <person name="Spormann A.M."/>
            <person name="Op den Camp H."/>
            <person name="Overmann J."/>
            <person name="Amann R."/>
            <person name="Jetten M.S.M."/>
            <person name="Mascher T."/>
            <person name="Medema M.H."/>
            <person name="Devos D.P."/>
            <person name="Kaster A.-K."/>
            <person name="Ovreas L."/>
            <person name="Rohde M."/>
            <person name="Galperin M.Y."/>
            <person name="Jogler C."/>
        </authorList>
    </citation>
    <scope>NUCLEOTIDE SEQUENCE [LARGE SCALE GENOMIC DNA]</scope>
    <source>
        <strain evidence="2 3">K22_7</strain>
    </source>
</reference>
<dbReference type="Proteomes" id="UP000318538">
    <property type="component" value="Chromosome"/>
</dbReference>
<sequence length="470" mass="53166">MVETKIFKMGNAAVERCFVINLDRRPDRMQQFLDGLPKSWPLPQVERISAFDGQGVNVLPPLWPSKGAWGCYQSHLSILNRCLDDGVNSYAVFEDDAIFSADFKDRFVTFMRELPENCGLAYLGGQNLMGDRFLPIQISESVFVPYNVNRTHAMILRGRESMMKLQQHLCRPYKKPGFHIDHLLGQLIQRQYHAHRFGRAEDARSVPTYIPSQWMVGQNAGHSDIVNREIKQTKLFLNAGDVSLSTHPFVAVMGIYRSGTTAVSLMLRDLGVYMGNKLVGRVPDGGGEAIGLRNICENVIALPDLSPKQSERRTDRLVKRWVIDRKNVARNRPVETIAGGKHPLLCAMGPHLLRAAGQGLVVISIDRSIEEATESLQQCCTHNYAGWSPVTEKNCRLLQERLMRAKQTFLDLHPSIPVLRVDYNLLQQSPAIEVDRVIAFLKLSPSRIRRRQAVRNLEKQSRHFGAATTY</sequence>
<gene>
    <name evidence="2" type="ORF">K227x_54560</name>
</gene>
<dbReference type="OrthoDB" id="274625at2"/>
<keyword evidence="2" id="KW-0808">Transferase</keyword>
<dbReference type="Pfam" id="PF01755">
    <property type="entry name" value="Glyco_transf_25"/>
    <property type="match status" value="1"/>
</dbReference>
<dbReference type="EMBL" id="CP036525">
    <property type="protein sequence ID" value="QDT07031.1"/>
    <property type="molecule type" value="Genomic_DNA"/>
</dbReference>
<accession>A0A517NIS2</accession>
<evidence type="ECO:0000313" key="2">
    <source>
        <dbReference type="EMBL" id="QDT07031.1"/>
    </source>
</evidence>
<dbReference type="GO" id="GO:0016740">
    <property type="term" value="F:transferase activity"/>
    <property type="evidence" value="ECO:0007669"/>
    <property type="project" value="UniProtKB-KW"/>
</dbReference>
<keyword evidence="3" id="KW-1185">Reference proteome</keyword>
<organism evidence="2 3">
    <name type="scientific">Rubripirellula lacrimiformis</name>
    <dbReference type="NCBI Taxonomy" id="1930273"/>
    <lineage>
        <taxon>Bacteria</taxon>
        <taxon>Pseudomonadati</taxon>
        <taxon>Planctomycetota</taxon>
        <taxon>Planctomycetia</taxon>
        <taxon>Pirellulales</taxon>
        <taxon>Pirellulaceae</taxon>
        <taxon>Rubripirellula</taxon>
    </lineage>
</organism>